<dbReference type="Proteomes" id="UP000829196">
    <property type="component" value="Unassembled WGS sequence"/>
</dbReference>
<gene>
    <name evidence="2" type="ORF">KFK09_004982</name>
</gene>
<sequence>MKQDSEPSLGEFMKISLEGFSWAENICQRVENICTENNMVQNPGKYVNAVGEHFKKVIHTVVNDLCDQADDVLELFSEITSGHASLVKSSGKMGEELNGDLLHEKPSACIFGEETALMETLSLEHDHAPKVLGNLSAGSEKSTSDGTVFAGSELDEAFSSTVDSLSKHGDSTMVHERSRVEIDESIFLEKYACDRFERARSTEDLSQAQVRLQSEPQFSNKMEVSTGMLVETPMFGAEGLNYSAENFSNAAALDVNFTRSLLLAEANSPITHKSTVTGELSPCHSICFLDLESLEASCHSESNGSKLTWRKGHNEGEILTKNAADFQENLNIISREEFGNSSIFNLKNEDLNDFEDVKLEDDFEAVKVENDWDEMVMAEIALISSQVAKKESSKKKLKKMLTSRWRASRGRQLVTHQADQHSKTSLDSDWELL</sequence>
<organism evidence="2 3">
    <name type="scientific">Dendrobium nobile</name>
    <name type="common">Orchid</name>
    <dbReference type="NCBI Taxonomy" id="94219"/>
    <lineage>
        <taxon>Eukaryota</taxon>
        <taxon>Viridiplantae</taxon>
        <taxon>Streptophyta</taxon>
        <taxon>Embryophyta</taxon>
        <taxon>Tracheophyta</taxon>
        <taxon>Spermatophyta</taxon>
        <taxon>Magnoliopsida</taxon>
        <taxon>Liliopsida</taxon>
        <taxon>Asparagales</taxon>
        <taxon>Orchidaceae</taxon>
        <taxon>Epidendroideae</taxon>
        <taxon>Malaxideae</taxon>
        <taxon>Dendrobiinae</taxon>
        <taxon>Dendrobium</taxon>
    </lineage>
</organism>
<reference evidence="2" key="1">
    <citation type="journal article" date="2022" name="Front. Genet.">
        <title>Chromosome-Scale Assembly of the Dendrobium nobile Genome Provides Insights Into the Molecular Mechanism of the Biosynthesis of the Medicinal Active Ingredient of Dendrobium.</title>
        <authorList>
            <person name="Xu Q."/>
            <person name="Niu S.-C."/>
            <person name="Li K.-L."/>
            <person name="Zheng P.-J."/>
            <person name="Zhang X.-J."/>
            <person name="Jia Y."/>
            <person name="Liu Y."/>
            <person name="Niu Y.-X."/>
            <person name="Yu L.-H."/>
            <person name="Chen D.-F."/>
            <person name="Zhang G.-Q."/>
        </authorList>
    </citation>
    <scope>NUCLEOTIDE SEQUENCE</scope>
    <source>
        <tissue evidence="2">Leaf</tissue>
    </source>
</reference>
<dbReference type="OrthoDB" id="737758at2759"/>
<dbReference type="AlphaFoldDB" id="A0A8T3BZI3"/>
<evidence type="ECO:0000313" key="3">
    <source>
        <dbReference type="Proteomes" id="UP000829196"/>
    </source>
</evidence>
<name>A0A8T3BZI3_DENNO</name>
<keyword evidence="3" id="KW-1185">Reference proteome</keyword>
<accession>A0A8T3BZI3</accession>
<proteinExistence type="predicted"/>
<dbReference type="EMBL" id="JAGYWB010000005">
    <property type="protein sequence ID" value="KAI0522599.1"/>
    <property type="molecule type" value="Genomic_DNA"/>
</dbReference>
<comment type="caution">
    <text evidence="2">The sequence shown here is derived from an EMBL/GenBank/DDBJ whole genome shotgun (WGS) entry which is preliminary data.</text>
</comment>
<protein>
    <submittedName>
        <fullName evidence="2">Uncharacterized protein</fullName>
    </submittedName>
</protein>
<evidence type="ECO:0000256" key="1">
    <source>
        <dbReference type="SAM" id="MobiDB-lite"/>
    </source>
</evidence>
<feature type="region of interest" description="Disordered" evidence="1">
    <location>
        <begin position="408"/>
        <end position="433"/>
    </location>
</feature>
<evidence type="ECO:0000313" key="2">
    <source>
        <dbReference type="EMBL" id="KAI0522599.1"/>
    </source>
</evidence>